<comment type="caution">
    <text evidence="2">The sequence shown here is derived from an EMBL/GenBank/DDBJ whole genome shotgun (WGS) entry which is preliminary data.</text>
</comment>
<gene>
    <name evidence="2" type="ORF">O181_087239</name>
</gene>
<evidence type="ECO:0000313" key="3">
    <source>
        <dbReference type="Proteomes" id="UP000765509"/>
    </source>
</evidence>
<sequence>MALSSLNHDDPTSPPVHIDGFGGQTSSKIASISGDPFPPLVNSSHVSSPIPNPLPPYKPQAIPFLPSTLQSLRKHHFNQAYKAFDHMF</sequence>
<keyword evidence="3" id="KW-1185">Reference proteome</keyword>
<dbReference type="Proteomes" id="UP000765509">
    <property type="component" value="Unassembled WGS sequence"/>
</dbReference>
<dbReference type="EMBL" id="AVOT02052605">
    <property type="protein sequence ID" value="MBW0547524.1"/>
    <property type="molecule type" value="Genomic_DNA"/>
</dbReference>
<organism evidence="2 3">
    <name type="scientific">Austropuccinia psidii MF-1</name>
    <dbReference type="NCBI Taxonomy" id="1389203"/>
    <lineage>
        <taxon>Eukaryota</taxon>
        <taxon>Fungi</taxon>
        <taxon>Dikarya</taxon>
        <taxon>Basidiomycota</taxon>
        <taxon>Pucciniomycotina</taxon>
        <taxon>Pucciniomycetes</taxon>
        <taxon>Pucciniales</taxon>
        <taxon>Sphaerophragmiaceae</taxon>
        <taxon>Austropuccinia</taxon>
    </lineage>
</organism>
<dbReference type="AlphaFoldDB" id="A0A9Q3IPE2"/>
<accession>A0A9Q3IPE2</accession>
<proteinExistence type="predicted"/>
<evidence type="ECO:0000256" key="1">
    <source>
        <dbReference type="SAM" id="MobiDB-lite"/>
    </source>
</evidence>
<protein>
    <submittedName>
        <fullName evidence="2">Uncharacterized protein</fullName>
    </submittedName>
</protein>
<name>A0A9Q3IPE2_9BASI</name>
<reference evidence="2" key="1">
    <citation type="submission" date="2021-03" db="EMBL/GenBank/DDBJ databases">
        <title>Draft genome sequence of rust myrtle Austropuccinia psidii MF-1, a brazilian biotype.</title>
        <authorList>
            <person name="Quecine M.C."/>
            <person name="Pachon D.M.R."/>
            <person name="Bonatelli M.L."/>
            <person name="Correr F.H."/>
            <person name="Franceschini L.M."/>
            <person name="Leite T.F."/>
            <person name="Margarido G.R.A."/>
            <person name="Almeida C.A."/>
            <person name="Ferrarezi J.A."/>
            <person name="Labate C.A."/>
        </authorList>
    </citation>
    <scope>NUCLEOTIDE SEQUENCE</scope>
    <source>
        <strain evidence="2">MF-1</strain>
    </source>
</reference>
<evidence type="ECO:0000313" key="2">
    <source>
        <dbReference type="EMBL" id="MBW0547524.1"/>
    </source>
</evidence>
<feature type="region of interest" description="Disordered" evidence="1">
    <location>
        <begin position="1"/>
        <end position="36"/>
    </location>
</feature>